<sequence>MPVHRYVLSTDSESDYSLSDDSTQDAHRQTSSRIGSVTLDPPTSTGAQRRRRSYERVPRCPPVIIDIKNDSRKQKSNRSANRTRMAFSESYDSEDQTLRPEIYMQLWMSPPILKSYPD</sequence>
<evidence type="ECO:0000313" key="3">
    <source>
        <dbReference type="Proteomes" id="UP000326289"/>
    </source>
</evidence>
<feature type="region of interest" description="Disordered" evidence="1">
    <location>
        <begin position="1"/>
        <end position="95"/>
    </location>
</feature>
<evidence type="ECO:0000313" key="2">
    <source>
        <dbReference type="EMBL" id="KAB8276285.1"/>
    </source>
</evidence>
<dbReference type="Proteomes" id="UP000326289">
    <property type="component" value="Unassembled WGS sequence"/>
</dbReference>
<reference evidence="2 3" key="1">
    <citation type="submission" date="2019-04" db="EMBL/GenBank/DDBJ databases">
        <title>Fungal friends and foes A comparative genomics study of 23 Aspergillus species from section Flavi.</title>
        <authorList>
            <consortium name="DOE Joint Genome Institute"/>
            <person name="Kjaerbolling I."/>
            <person name="Vesth T.C."/>
            <person name="Frisvad J.C."/>
            <person name="Nybo J.L."/>
            <person name="Theobald S."/>
            <person name="Kildgaard S."/>
            <person name="Petersen T.I."/>
            <person name="Kuo A."/>
            <person name="Sato A."/>
            <person name="Lyhne E.K."/>
            <person name="Kogle M.E."/>
            <person name="Wiebenga A."/>
            <person name="Kun R.S."/>
            <person name="Lubbers R.J."/>
            <person name="Makela M.R."/>
            <person name="Barry K."/>
            <person name="Chovatia M."/>
            <person name="Clum A."/>
            <person name="Daum C."/>
            <person name="Haridas S."/>
            <person name="He G."/>
            <person name="LaButti K."/>
            <person name="Lipzen A."/>
            <person name="Mondo S."/>
            <person name="Pangilinan J."/>
            <person name="Riley R."/>
            <person name="Salamov A."/>
            <person name="Simmons B.A."/>
            <person name="Magnuson J.K."/>
            <person name="Henrissat B."/>
            <person name="Mortensen U.H."/>
            <person name="Larsen T.O."/>
            <person name="De vries R.P."/>
            <person name="Grigoriev I.V."/>
            <person name="Machida M."/>
            <person name="Baker S.E."/>
            <person name="Andersen M.R."/>
        </authorList>
    </citation>
    <scope>NUCLEOTIDE SEQUENCE [LARGE SCALE GENOMIC DNA]</scope>
    <source>
        <strain evidence="2 3">CBS 117635</strain>
    </source>
</reference>
<feature type="compositionally biased region" description="Low complexity" evidence="1">
    <location>
        <begin position="8"/>
        <end position="21"/>
    </location>
</feature>
<gene>
    <name evidence="2" type="ORF">BDV30DRAFT_39283</name>
</gene>
<organism evidence="2 3">
    <name type="scientific">Aspergillus minisclerotigenes</name>
    <dbReference type="NCBI Taxonomy" id="656917"/>
    <lineage>
        <taxon>Eukaryota</taxon>
        <taxon>Fungi</taxon>
        <taxon>Dikarya</taxon>
        <taxon>Ascomycota</taxon>
        <taxon>Pezizomycotina</taxon>
        <taxon>Eurotiomycetes</taxon>
        <taxon>Eurotiomycetidae</taxon>
        <taxon>Eurotiales</taxon>
        <taxon>Aspergillaceae</taxon>
        <taxon>Aspergillus</taxon>
        <taxon>Aspergillus subgen. Circumdati</taxon>
    </lineage>
</organism>
<dbReference type="AlphaFoldDB" id="A0A5N6JBT7"/>
<feature type="compositionally biased region" description="Polar residues" evidence="1">
    <location>
        <begin position="29"/>
        <end position="47"/>
    </location>
</feature>
<name>A0A5N6JBT7_9EURO</name>
<protein>
    <submittedName>
        <fullName evidence="2">Uncharacterized protein</fullName>
    </submittedName>
</protein>
<dbReference type="EMBL" id="ML732777">
    <property type="protein sequence ID" value="KAB8276285.1"/>
    <property type="molecule type" value="Genomic_DNA"/>
</dbReference>
<keyword evidence="3" id="KW-1185">Reference proteome</keyword>
<proteinExistence type="predicted"/>
<evidence type="ECO:0000256" key="1">
    <source>
        <dbReference type="SAM" id="MobiDB-lite"/>
    </source>
</evidence>
<accession>A0A5N6JBT7</accession>